<accession>A0A7Y7ID93</accession>
<protein>
    <submittedName>
        <fullName evidence="1">Uncharacterized protein</fullName>
    </submittedName>
</protein>
<dbReference type="RefSeq" id="WP_176633106.1">
    <property type="nucleotide sequence ID" value="NZ_JAAMFM010000001.1"/>
</dbReference>
<evidence type="ECO:0000313" key="2">
    <source>
        <dbReference type="Proteomes" id="UP000543556"/>
    </source>
</evidence>
<sequence>MRILPVEGFWLHRTGPTRALMSEAARRNPAQVRSLLGPIVRELAR</sequence>
<proteinExistence type="predicted"/>
<reference evidence="1 2" key="1">
    <citation type="submission" date="2020-02" db="EMBL/GenBank/DDBJ databases">
        <title>Genome sequence of strain AETb3-4.</title>
        <authorList>
            <person name="Gao J."/>
            <person name="Zhang X."/>
        </authorList>
    </citation>
    <scope>NUCLEOTIDE SEQUENCE [LARGE SCALE GENOMIC DNA]</scope>
    <source>
        <strain evidence="1 2">AETb3-4</strain>
    </source>
</reference>
<dbReference type="EMBL" id="JAAMFM010000001">
    <property type="protein sequence ID" value="NVM93364.1"/>
    <property type="molecule type" value="Genomic_DNA"/>
</dbReference>
<evidence type="ECO:0000313" key="1">
    <source>
        <dbReference type="EMBL" id="NVM93364.1"/>
    </source>
</evidence>
<keyword evidence="2" id="KW-1185">Reference proteome</keyword>
<gene>
    <name evidence="1" type="ORF">G6034_00305</name>
</gene>
<comment type="caution">
    <text evidence="1">The sequence shown here is derived from an EMBL/GenBank/DDBJ whole genome shotgun (WGS) entry which is preliminary data.</text>
</comment>
<organism evidence="1 2">
    <name type="scientific">Arthrobacter wenxiniae</name>
    <dbReference type="NCBI Taxonomy" id="2713570"/>
    <lineage>
        <taxon>Bacteria</taxon>
        <taxon>Bacillati</taxon>
        <taxon>Actinomycetota</taxon>
        <taxon>Actinomycetes</taxon>
        <taxon>Micrococcales</taxon>
        <taxon>Micrococcaceae</taxon>
        <taxon>Arthrobacter</taxon>
    </lineage>
</organism>
<dbReference type="Proteomes" id="UP000543556">
    <property type="component" value="Unassembled WGS sequence"/>
</dbReference>
<dbReference type="AlphaFoldDB" id="A0A7Y7ID93"/>
<name>A0A7Y7ID93_9MICC</name>